<evidence type="ECO:0000313" key="2">
    <source>
        <dbReference type="EMBL" id="MDQ0532321.1"/>
    </source>
</evidence>
<dbReference type="InterPro" id="IPR052165">
    <property type="entry name" value="Membrane_assoc_protease"/>
</dbReference>
<feature type="transmembrane region" description="Helical" evidence="1">
    <location>
        <begin position="12"/>
        <end position="39"/>
    </location>
</feature>
<keyword evidence="3" id="KW-1185">Reference proteome</keyword>
<evidence type="ECO:0000313" key="3">
    <source>
        <dbReference type="Proteomes" id="UP001244552"/>
    </source>
</evidence>
<dbReference type="GO" id="GO:0008233">
    <property type="term" value="F:peptidase activity"/>
    <property type="evidence" value="ECO:0007669"/>
    <property type="project" value="UniProtKB-KW"/>
</dbReference>
<dbReference type="Proteomes" id="UP001244552">
    <property type="component" value="Unassembled WGS sequence"/>
</dbReference>
<protein>
    <submittedName>
        <fullName evidence="2">Membrane protein implicated in regulation of membrane protease activity</fullName>
    </submittedName>
</protein>
<feature type="transmembrane region" description="Helical" evidence="1">
    <location>
        <begin position="51"/>
        <end position="69"/>
    </location>
</feature>
<comment type="caution">
    <text evidence="2">The sequence shown here is derived from an EMBL/GenBank/DDBJ whole genome shotgun (WGS) entry which is preliminary data.</text>
</comment>
<organism evidence="2 3">
    <name type="scientific">Azospirillum picis</name>
    <dbReference type="NCBI Taxonomy" id="488438"/>
    <lineage>
        <taxon>Bacteria</taxon>
        <taxon>Pseudomonadati</taxon>
        <taxon>Pseudomonadota</taxon>
        <taxon>Alphaproteobacteria</taxon>
        <taxon>Rhodospirillales</taxon>
        <taxon>Azospirillaceae</taxon>
        <taxon>Azospirillum</taxon>
    </lineage>
</organism>
<accession>A0ABU0MGF7</accession>
<gene>
    <name evidence="2" type="ORF">QO018_001165</name>
</gene>
<keyword evidence="1" id="KW-0472">Membrane</keyword>
<sequence length="161" mass="16428">MSPMLWGATGALLVAAELVVPGIFLIWFGGAALLTGLVVALSGDWGLVNEAAFFTIAAGAAVSAAIILARRRKGVAAADAGRINDRAGQLIGRQVVLTEAIVNGHGKLFVGDTLWPVEGPDRPAGTPMVVAGHSGMVLVLREAPAGGNPPCPPHPVAQERE</sequence>
<reference evidence="2 3" key="1">
    <citation type="submission" date="2023-07" db="EMBL/GenBank/DDBJ databases">
        <title>Genomic Encyclopedia of Type Strains, Phase IV (KMG-IV): sequencing the most valuable type-strain genomes for metagenomic binning, comparative biology and taxonomic classification.</title>
        <authorList>
            <person name="Goeker M."/>
        </authorList>
    </citation>
    <scope>NUCLEOTIDE SEQUENCE [LARGE SCALE GENOMIC DNA]</scope>
    <source>
        <strain evidence="2 3">DSM 19922</strain>
    </source>
</reference>
<keyword evidence="2" id="KW-0378">Hydrolase</keyword>
<dbReference type="RefSeq" id="WP_209979994.1">
    <property type="nucleotide sequence ID" value="NZ_JAGINO010000003.1"/>
</dbReference>
<dbReference type="GO" id="GO:0006508">
    <property type="term" value="P:proteolysis"/>
    <property type="evidence" value="ECO:0007669"/>
    <property type="project" value="UniProtKB-KW"/>
</dbReference>
<name>A0ABU0MGF7_9PROT</name>
<keyword evidence="1" id="KW-0812">Transmembrane</keyword>
<dbReference type="PANTHER" id="PTHR33507">
    <property type="entry name" value="INNER MEMBRANE PROTEIN YBBJ"/>
    <property type="match status" value="1"/>
</dbReference>
<keyword evidence="2" id="KW-0645">Protease</keyword>
<dbReference type="EMBL" id="JAUSVU010000003">
    <property type="protein sequence ID" value="MDQ0532321.1"/>
    <property type="molecule type" value="Genomic_DNA"/>
</dbReference>
<proteinExistence type="predicted"/>
<dbReference type="PANTHER" id="PTHR33507:SF3">
    <property type="entry name" value="INNER MEMBRANE PROTEIN YBBJ"/>
    <property type="match status" value="1"/>
</dbReference>
<evidence type="ECO:0000256" key="1">
    <source>
        <dbReference type="SAM" id="Phobius"/>
    </source>
</evidence>
<keyword evidence="1" id="KW-1133">Transmembrane helix</keyword>